<keyword evidence="6 8" id="KW-0413">Isomerase</keyword>
<evidence type="ECO:0000256" key="5">
    <source>
        <dbReference type="ARBA" id="ARBA00023154"/>
    </source>
</evidence>
<comment type="function">
    <text evidence="8">Catalyzes the stereoinversion of LL-2,6-diaminopimelate (L,L-DAP) to meso-diaminopimelate (meso-DAP), a precursor of L-lysine and an essential component of the bacterial peptidoglycan.</text>
</comment>
<feature type="site" description="Could be important to modulate the pK values of the two catalytic cysteine residues" evidence="8">
    <location>
        <position position="156"/>
    </location>
</feature>
<proteinExistence type="inferred from homology"/>
<feature type="site" description="Could be important to modulate the pK values of the two catalytic cysteine residues" evidence="8">
    <location>
        <position position="203"/>
    </location>
</feature>
<dbReference type="EMBL" id="QFQP01000019">
    <property type="protein sequence ID" value="PZR09843.1"/>
    <property type="molecule type" value="Genomic_DNA"/>
</dbReference>
<feature type="binding site" evidence="8">
    <location>
        <position position="185"/>
    </location>
    <ligand>
        <name>substrate</name>
    </ligand>
</feature>
<evidence type="ECO:0000256" key="3">
    <source>
        <dbReference type="ARBA" id="ARBA00013080"/>
    </source>
</evidence>
<feature type="active site" description="Proton acceptor" evidence="8">
    <location>
        <position position="212"/>
    </location>
</feature>
<feature type="binding site" evidence="8">
    <location>
        <position position="12"/>
    </location>
    <ligand>
        <name>substrate</name>
    </ligand>
</feature>
<comment type="subunit">
    <text evidence="8">Homodimer.</text>
</comment>
<feature type="active site" evidence="9">
    <location>
        <position position="72"/>
    </location>
</feature>
<dbReference type="Gene3D" id="3.10.310.10">
    <property type="entry name" value="Diaminopimelate Epimerase, Chain A, domain 1"/>
    <property type="match status" value="2"/>
</dbReference>
<evidence type="ECO:0000256" key="9">
    <source>
        <dbReference type="PROSITE-ProRule" id="PRU10125"/>
    </source>
</evidence>
<feature type="binding site" evidence="8">
    <location>
        <begin position="73"/>
        <end position="74"/>
    </location>
    <ligand>
        <name>substrate</name>
    </ligand>
</feature>
<feature type="binding site" evidence="8">
    <location>
        <position position="154"/>
    </location>
    <ligand>
        <name>substrate</name>
    </ligand>
</feature>
<dbReference type="Proteomes" id="UP000249061">
    <property type="component" value="Unassembled WGS sequence"/>
</dbReference>
<dbReference type="UniPathway" id="UPA00034">
    <property type="reaction ID" value="UER00025"/>
</dbReference>
<evidence type="ECO:0000256" key="7">
    <source>
        <dbReference type="ARBA" id="ARBA00051712"/>
    </source>
</evidence>
<dbReference type="NCBIfam" id="TIGR00652">
    <property type="entry name" value="DapF"/>
    <property type="match status" value="1"/>
</dbReference>
<dbReference type="Pfam" id="PF01678">
    <property type="entry name" value="DAP_epimerase"/>
    <property type="match status" value="2"/>
</dbReference>
<gene>
    <name evidence="8" type="primary">dapF</name>
    <name evidence="10" type="ORF">DI536_21140</name>
</gene>
<accession>A0A2W5T9X8</accession>
<comment type="caution">
    <text evidence="10">The sequence shown here is derived from an EMBL/GenBank/DDBJ whole genome shotgun (WGS) entry which is preliminary data.</text>
</comment>
<dbReference type="InterPro" id="IPR001653">
    <property type="entry name" value="DAP_epimerase_DapF"/>
</dbReference>
<evidence type="ECO:0000313" key="10">
    <source>
        <dbReference type="EMBL" id="PZR09843.1"/>
    </source>
</evidence>
<sequence length="270" mass="28551">METFFKYQGLGNDFVVIDRRASGQDLDAETSRRLCDRHFGIGADGVLSILPQAGTAGRMVVHNADGSIAEMCGNGLRCVVKYIAEHDGSKPRAIDVATGAGVLNCEIDWQGGEVDKVTVAMGPARLEAPILPNGGPFVRQNIDGLVGTAVSMGNPHLVLLDTPPSEAARLGPGLEHHPLFVQRTNVEFVEPRPEGGLRVTVWERGVGLTLACGTGACAAVVANALAGRGPFDQWVPVQLPGGLLEIKVAGDLSQVWLKGPVRFVFEGRVS</sequence>
<organism evidence="10 11">
    <name type="scientific">Archangium gephyra</name>
    <dbReference type="NCBI Taxonomy" id="48"/>
    <lineage>
        <taxon>Bacteria</taxon>
        <taxon>Pseudomonadati</taxon>
        <taxon>Myxococcota</taxon>
        <taxon>Myxococcia</taxon>
        <taxon>Myxococcales</taxon>
        <taxon>Cystobacterineae</taxon>
        <taxon>Archangiaceae</taxon>
        <taxon>Archangium</taxon>
    </lineage>
</organism>
<keyword evidence="5 8" id="KW-0457">Lysine biosynthesis</keyword>
<feature type="binding site" evidence="8">
    <location>
        <begin position="213"/>
        <end position="214"/>
    </location>
    <ligand>
        <name>substrate</name>
    </ligand>
</feature>
<feature type="binding site" evidence="8">
    <location>
        <position position="63"/>
    </location>
    <ligand>
        <name>substrate</name>
    </ligand>
</feature>
<dbReference type="PANTHER" id="PTHR31689">
    <property type="entry name" value="DIAMINOPIMELATE EPIMERASE, CHLOROPLASTIC"/>
    <property type="match status" value="1"/>
</dbReference>
<dbReference type="EC" id="5.1.1.7" evidence="3 8"/>
<dbReference type="SUPFAM" id="SSF54506">
    <property type="entry name" value="Diaminopimelate epimerase-like"/>
    <property type="match status" value="2"/>
</dbReference>
<name>A0A2W5T9X8_9BACT</name>
<dbReference type="InterPro" id="IPR018510">
    <property type="entry name" value="DAP_epimerase_AS"/>
</dbReference>
<protein>
    <recommendedName>
        <fullName evidence="3 8">Diaminopimelate epimerase</fullName>
        <shortName evidence="8">DAP epimerase</shortName>
        <ecNumber evidence="3 8">5.1.1.7</ecNumber>
    </recommendedName>
    <alternativeName>
        <fullName evidence="8">PLP-independent amino acid racemase</fullName>
    </alternativeName>
</protein>
<comment type="similarity">
    <text evidence="2 8">Belongs to the diaminopimelate epimerase family.</text>
</comment>
<dbReference type="GO" id="GO:0005829">
    <property type="term" value="C:cytosol"/>
    <property type="evidence" value="ECO:0007669"/>
    <property type="project" value="TreeGrafter"/>
</dbReference>
<evidence type="ECO:0000256" key="2">
    <source>
        <dbReference type="ARBA" id="ARBA00010219"/>
    </source>
</evidence>
<evidence type="ECO:0000256" key="8">
    <source>
        <dbReference type="HAMAP-Rule" id="MF_00197"/>
    </source>
</evidence>
<evidence type="ECO:0000256" key="4">
    <source>
        <dbReference type="ARBA" id="ARBA00022605"/>
    </source>
</evidence>
<evidence type="ECO:0000313" key="11">
    <source>
        <dbReference type="Proteomes" id="UP000249061"/>
    </source>
</evidence>
<feature type="active site" description="Proton donor" evidence="8">
    <location>
        <position position="72"/>
    </location>
</feature>
<comment type="subcellular location">
    <subcellularLocation>
        <location evidence="8">Cytoplasm</location>
    </subcellularLocation>
</comment>
<feature type="binding site" evidence="8">
    <location>
        <begin position="203"/>
        <end position="204"/>
    </location>
    <ligand>
        <name>substrate</name>
    </ligand>
</feature>
<evidence type="ECO:0000256" key="1">
    <source>
        <dbReference type="ARBA" id="ARBA00005196"/>
    </source>
</evidence>
<keyword evidence="8" id="KW-0963">Cytoplasm</keyword>
<keyword evidence="4 8" id="KW-0028">Amino-acid biosynthesis</keyword>
<comment type="catalytic activity">
    <reaction evidence="7 8">
        <text>(2S,6S)-2,6-diaminopimelate = meso-2,6-diaminopimelate</text>
        <dbReference type="Rhea" id="RHEA:15393"/>
        <dbReference type="ChEBI" id="CHEBI:57609"/>
        <dbReference type="ChEBI" id="CHEBI:57791"/>
        <dbReference type="EC" id="5.1.1.7"/>
    </reaction>
</comment>
<dbReference type="GO" id="GO:0009089">
    <property type="term" value="P:lysine biosynthetic process via diaminopimelate"/>
    <property type="evidence" value="ECO:0007669"/>
    <property type="project" value="UniProtKB-UniRule"/>
</dbReference>
<comment type="pathway">
    <text evidence="1 8">Amino-acid biosynthesis; L-lysine biosynthesis via DAP pathway; DL-2,6-diaminopimelate from LL-2,6-diaminopimelate: step 1/1.</text>
</comment>
<comment type="caution">
    <text evidence="8">Lacks conserved residue(s) required for the propagation of feature annotation.</text>
</comment>
<dbReference type="AlphaFoldDB" id="A0A2W5T9X8"/>
<dbReference type="GO" id="GO:0008837">
    <property type="term" value="F:diaminopimelate epimerase activity"/>
    <property type="evidence" value="ECO:0007669"/>
    <property type="project" value="UniProtKB-UniRule"/>
</dbReference>
<reference evidence="10 11" key="1">
    <citation type="submission" date="2017-08" db="EMBL/GenBank/DDBJ databases">
        <title>Infants hospitalized years apart are colonized by the same room-sourced microbial strains.</title>
        <authorList>
            <person name="Brooks B."/>
            <person name="Olm M.R."/>
            <person name="Firek B.A."/>
            <person name="Baker R."/>
            <person name="Thomas B.C."/>
            <person name="Morowitz M.J."/>
            <person name="Banfield J.F."/>
        </authorList>
    </citation>
    <scope>NUCLEOTIDE SEQUENCE [LARGE SCALE GENOMIC DNA]</scope>
    <source>
        <strain evidence="10">S2_003_000_R2_14</strain>
    </source>
</reference>
<dbReference type="PANTHER" id="PTHR31689:SF0">
    <property type="entry name" value="DIAMINOPIMELATE EPIMERASE"/>
    <property type="match status" value="1"/>
</dbReference>
<dbReference type="HAMAP" id="MF_00197">
    <property type="entry name" value="DAP_epimerase"/>
    <property type="match status" value="1"/>
</dbReference>
<evidence type="ECO:0000256" key="6">
    <source>
        <dbReference type="ARBA" id="ARBA00023235"/>
    </source>
</evidence>
<dbReference type="PROSITE" id="PS01326">
    <property type="entry name" value="DAP_EPIMERASE"/>
    <property type="match status" value="1"/>
</dbReference>